<feature type="region of interest" description="Disordered" evidence="1">
    <location>
        <begin position="38"/>
        <end position="64"/>
    </location>
</feature>
<dbReference type="OrthoDB" id="7658568at2"/>
<feature type="compositionally biased region" description="Low complexity" evidence="1">
    <location>
        <begin position="38"/>
        <end position="58"/>
    </location>
</feature>
<organism evidence="3 4">
    <name type="scientific">Magnetococcus marinus (strain ATCC BAA-1437 / JCM 17883 / MC-1)</name>
    <dbReference type="NCBI Taxonomy" id="156889"/>
    <lineage>
        <taxon>Bacteria</taxon>
        <taxon>Pseudomonadati</taxon>
        <taxon>Pseudomonadota</taxon>
        <taxon>Magnetococcia</taxon>
        <taxon>Magnetococcales</taxon>
        <taxon>Magnetococcaceae</taxon>
        <taxon>Magnetococcus</taxon>
    </lineage>
</organism>
<reference evidence="3 4" key="2">
    <citation type="journal article" date="2012" name="Int. J. Syst. Evol. Microbiol.">
        <title>Magnetococcus marinus gen. nov., sp. nov., a marine, magnetotactic bacterium that represents a novel lineage (Magnetococcaceae fam. nov.; Magnetococcales ord. nov.) at the base of the Alphaproteobacteria.</title>
        <authorList>
            <person name="Bazylinski D.A."/>
            <person name="Williams T.J."/>
            <person name="Lefevre C.T."/>
            <person name="Berg R.J."/>
            <person name="Zhang C.L."/>
            <person name="Bowser S.S."/>
            <person name="Dean A.J."/>
            <person name="Beveridge T.J."/>
        </authorList>
    </citation>
    <scope>NUCLEOTIDE SEQUENCE [LARGE SCALE GENOMIC DNA]</scope>
    <source>
        <strain evidence="4">ATCC BAA-1437 / JCM 17883 / MC-1</strain>
    </source>
</reference>
<dbReference type="RefSeq" id="WP_011712632.1">
    <property type="nucleotide sequence ID" value="NC_008576.1"/>
</dbReference>
<dbReference type="Gene3D" id="2.60.40.2080">
    <property type="match status" value="1"/>
</dbReference>
<dbReference type="AlphaFoldDB" id="A0L682"/>
<evidence type="ECO:0000259" key="2">
    <source>
        <dbReference type="Pfam" id="PF09458"/>
    </source>
</evidence>
<dbReference type="HOGENOM" id="CLU_1407286_0_0_5"/>
<name>A0L682_MAGMM</name>
<protein>
    <recommendedName>
        <fullName evidence="2">H-type lectin domain-containing protein</fullName>
    </recommendedName>
</protein>
<accession>A0L682</accession>
<dbReference type="KEGG" id="mgm:Mmc1_0957"/>
<evidence type="ECO:0000313" key="4">
    <source>
        <dbReference type="Proteomes" id="UP000002586"/>
    </source>
</evidence>
<evidence type="ECO:0000256" key="1">
    <source>
        <dbReference type="SAM" id="MobiDB-lite"/>
    </source>
</evidence>
<dbReference type="EMBL" id="CP000471">
    <property type="protein sequence ID" value="ABK43475.1"/>
    <property type="molecule type" value="Genomic_DNA"/>
</dbReference>
<dbReference type="GO" id="GO:0030246">
    <property type="term" value="F:carbohydrate binding"/>
    <property type="evidence" value="ECO:0007669"/>
    <property type="project" value="InterPro"/>
</dbReference>
<evidence type="ECO:0000313" key="3">
    <source>
        <dbReference type="EMBL" id="ABK43475.1"/>
    </source>
</evidence>
<dbReference type="GO" id="GO:0007155">
    <property type="term" value="P:cell adhesion"/>
    <property type="evidence" value="ECO:0007669"/>
    <property type="project" value="InterPro"/>
</dbReference>
<gene>
    <name evidence="3" type="ordered locus">Mmc1_0957</name>
</gene>
<feature type="domain" description="H-type lectin" evidence="2">
    <location>
        <begin position="126"/>
        <end position="189"/>
    </location>
</feature>
<dbReference type="Proteomes" id="UP000002586">
    <property type="component" value="Chromosome"/>
</dbReference>
<reference evidence="4" key="1">
    <citation type="journal article" date="2009" name="Appl. Environ. Microbiol.">
        <title>Complete genome sequence of the chemolithoautotrophic marine magnetotactic coccus strain MC-1.</title>
        <authorList>
            <person name="Schubbe S."/>
            <person name="Williams T.J."/>
            <person name="Xie G."/>
            <person name="Kiss H.E."/>
            <person name="Brettin T.S."/>
            <person name="Martinez D."/>
            <person name="Ross C.A."/>
            <person name="Schuler D."/>
            <person name="Cox B.L."/>
            <person name="Nealson K.H."/>
            <person name="Bazylinski D.A."/>
        </authorList>
    </citation>
    <scope>NUCLEOTIDE SEQUENCE [LARGE SCALE GENOMIC DNA]</scope>
    <source>
        <strain evidence="4">ATCC BAA-1437 / JCM 17883 / MC-1</strain>
    </source>
</reference>
<keyword evidence="4" id="KW-1185">Reference proteome</keyword>
<dbReference type="InterPro" id="IPR019019">
    <property type="entry name" value="H-type_lectin_domain"/>
</dbReference>
<dbReference type="Pfam" id="PF09458">
    <property type="entry name" value="H_lectin"/>
    <property type="match status" value="1"/>
</dbReference>
<dbReference type="InterPro" id="IPR037221">
    <property type="entry name" value="H-type_lectin_dom_sf"/>
</dbReference>
<dbReference type="SUPFAM" id="SSF141086">
    <property type="entry name" value="Agglutinin HPA-like"/>
    <property type="match status" value="1"/>
</dbReference>
<sequence precursor="true">MSFLKQIFAYIAASLLLLLLLVGTMAAINQWQQNSTTAASQQPATAPQAATSPAQPFSPQAPPLTPTAQAEIVKRLTQLETQQAKNIKRLHAVTNLQTAQGTVEITKKDNRWELTNLFTKTRVYRQPILFSPPFTRLPKVMVALQGLQLDKATTLKIEAQNITPQGFELVVTSQSDQRVEQLTSGWLAVEGDS</sequence>
<dbReference type="STRING" id="156889.Mmc1_0957"/>
<proteinExistence type="predicted"/>